<keyword evidence="2" id="KW-1185">Reference proteome</keyword>
<dbReference type="STRING" id="1774970.AUC70_04185"/>
<organism evidence="1 2">
    <name type="scientific">Methyloceanibacter stevinii</name>
    <dbReference type="NCBI Taxonomy" id="1774970"/>
    <lineage>
        <taxon>Bacteria</taxon>
        <taxon>Pseudomonadati</taxon>
        <taxon>Pseudomonadota</taxon>
        <taxon>Alphaproteobacteria</taxon>
        <taxon>Hyphomicrobiales</taxon>
        <taxon>Hyphomicrobiaceae</taxon>
        <taxon>Methyloceanibacter</taxon>
    </lineage>
</organism>
<protein>
    <submittedName>
        <fullName evidence="1">Uncharacterized protein</fullName>
    </submittedName>
</protein>
<gene>
    <name evidence="1" type="ORF">AUC70_04185</name>
</gene>
<dbReference type="EMBL" id="LPWE01000011">
    <property type="protein sequence ID" value="ODR94973.1"/>
    <property type="molecule type" value="Genomic_DNA"/>
</dbReference>
<reference evidence="1 2" key="1">
    <citation type="journal article" date="2016" name="Environ. Microbiol.">
        <title>New Methyloceanibacter diversity from North Sea sediments includes methanotroph containing solely the soluble methane monooxygenase.</title>
        <authorList>
            <person name="Vekeman B."/>
            <person name="Kerckhof F.M."/>
            <person name="Cremers G."/>
            <person name="de Vos P."/>
            <person name="Vandamme P."/>
            <person name="Boon N."/>
            <person name="Op den Camp H.J."/>
            <person name="Heylen K."/>
        </authorList>
    </citation>
    <scope>NUCLEOTIDE SEQUENCE [LARGE SCALE GENOMIC DNA]</scope>
    <source>
        <strain evidence="1 2">R-67176</strain>
    </source>
</reference>
<accession>A0A1E3VN68</accession>
<comment type="caution">
    <text evidence="1">The sequence shown here is derived from an EMBL/GenBank/DDBJ whole genome shotgun (WGS) entry which is preliminary data.</text>
</comment>
<dbReference type="AlphaFoldDB" id="A0A1E3VN68"/>
<sequence length="148" mass="16203">MRTFHWNAPIKGAGALVLCVLLPALIPLKAEDRGAHVVVPVFKTVTPETVVEPNSPLTELKTTLDRSDREVALRALQMALTELGDGATLVWRRQATKLAGRIKPLSVFRDEHGRLCRTVLYSLSRSGKENEIEGVACRSPDGHWAIAG</sequence>
<evidence type="ECO:0000313" key="1">
    <source>
        <dbReference type="EMBL" id="ODR94973.1"/>
    </source>
</evidence>
<evidence type="ECO:0000313" key="2">
    <source>
        <dbReference type="Proteomes" id="UP000094172"/>
    </source>
</evidence>
<name>A0A1E3VN68_9HYPH</name>
<dbReference type="Proteomes" id="UP000094172">
    <property type="component" value="Unassembled WGS sequence"/>
</dbReference>
<proteinExistence type="predicted"/>